<dbReference type="Pfam" id="PF01670">
    <property type="entry name" value="Glyco_hydro_12"/>
    <property type="match status" value="1"/>
</dbReference>
<dbReference type="InterPro" id="IPR013319">
    <property type="entry name" value="GH11/12"/>
</dbReference>
<keyword evidence="2" id="KW-0326">Glycosidase</keyword>
<keyword evidence="2" id="KW-0624">Polysaccharide degradation</keyword>
<dbReference type="InterPro" id="IPR013320">
    <property type="entry name" value="ConA-like_dom_sf"/>
</dbReference>
<keyword evidence="5" id="KW-1185">Reference proteome</keyword>
<keyword evidence="3" id="KW-0732">Signal</keyword>
<dbReference type="PANTHER" id="PTHR34002:SF9">
    <property type="entry name" value="XYLOGLUCAN-SPECIFIC ENDO-BETA-1,4-GLUCANASE A"/>
    <property type="match status" value="1"/>
</dbReference>
<comment type="caution">
    <text evidence="4">The sequence shown here is derived from an EMBL/GenBank/DDBJ whole genome shotgun (WGS) entry which is preliminary data.</text>
</comment>
<accession>A0ABQ1G7L3</accession>
<feature type="signal peptide" evidence="3">
    <location>
        <begin position="1"/>
        <end position="21"/>
    </location>
</feature>
<dbReference type="PANTHER" id="PTHR34002">
    <property type="entry name" value="BLR1656 PROTEIN"/>
    <property type="match status" value="1"/>
</dbReference>
<organism evidence="4 5">
    <name type="scientific">Dyella nitratireducens</name>
    <dbReference type="NCBI Taxonomy" id="1849580"/>
    <lineage>
        <taxon>Bacteria</taxon>
        <taxon>Pseudomonadati</taxon>
        <taxon>Pseudomonadota</taxon>
        <taxon>Gammaproteobacteria</taxon>
        <taxon>Lysobacterales</taxon>
        <taxon>Rhodanobacteraceae</taxon>
        <taxon>Dyella</taxon>
    </lineage>
</organism>
<proteinExistence type="inferred from homology"/>
<evidence type="ECO:0000256" key="2">
    <source>
        <dbReference type="RuleBase" id="RU361163"/>
    </source>
</evidence>
<evidence type="ECO:0000313" key="5">
    <source>
        <dbReference type="Proteomes" id="UP000620046"/>
    </source>
</evidence>
<keyword evidence="2" id="KW-0119">Carbohydrate metabolism</keyword>
<dbReference type="Gene3D" id="2.60.120.180">
    <property type="match status" value="1"/>
</dbReference>
<gene>
    <name evidence="4" type="primary">celS</name>
    <name evidence="4" type="ORF">GCM10010981_29330</name>
</gene>
<sequence length="246" mass="26722">MKKMLASLVAGALLSAGVVGAAHAGAYNLYSPYFAWDNNFNNSNIAWSPSSGQYPQWTASFNFSSYSLYGYPASIRGWHYGWNPTGDTLFPKQISTASTIPAAFSYASGGSNMAGDFAYDMFLRNDNQKSTPQLEVMIWAGNNSYPIGSPIATGVITENGVTYDLWYGDNSAAGYYVYTFLPQRSSVPASLPTSGSANIDIMHFFNTLVGRASFSKSMYLDVVEAGCEITRGNGWVSTTWFQVNAQ</sequence>
<dbReference type="EMBL" id="BMJA01000002">
    <property type="protein sequence ID" value="GGA38300.1"/>
    <property type="molecule type" value="Genomic_DNA"/>
</dbReference>
<evidence type="ECO:0000256" key="1">
    <source>
        <dbReference type="ARBA" id="ARBA00005519"/>
    </source>
</evidence>
<dbReference type="InterPro" id="IPR002594">
    <property type="entry name" value="GH12"/>
</dbReference>
<dbReference type="Proteomes" id="UP000620046">
    <property type="component" value="Unassembled WGS sequence"/>
</dbReference>
<name>A0ABQ1G7L3_9GAMM</name>
<dbReference type="RefSeq" id="WP_229720839.1">
    <property type="nucleotide sequence ID" value="NZ_BMJA01000002.1"/>
</dbReference>
<evidence type="ECO:0000313" key="4">
    <source>
        <dbReference type="EMBL" id="GGA38300.1"/>
    </source>
</evidence>
<keyword evidence="2" id="KW-0378">Hydrolase</keyword>
<comment type="similarity">
    <text evidence="1 2">Belongs to the glycosyl hydrolase 12 (cellulase H) family.</text>
</comment>
<evidence type="ECO:0000256" key="3">
    <source>
        <dbReference type="SAM" id="SignalP"/>
    </source>
</evidence>
<reference evidence="5" key="1">
    <citation type="journal article" date="2019" name="Int. J. Syst. Evol. Microbiol.">
        <title>The Global Catalogue of Microorganisms (GCM) 10K type strain sequencing project: providing services to taxonomists for standard genome sequencing and annotation.</title>
        <authorList>
            <consortium name="The Broad Institute Genomics Platform"/>
            <consortium name="The Broad Institute Genome Sequencing Center for Infectious Disease"/>
            <person name="Wu L."/>
            <person name="Ma J."/>
        </authorList>
    </citation>
    <scope>NUCLEOTIDE SEQUENCE [LARGE SCALE GENOMIC DNA]</scope>
    <source>
        <strain evidence="5">CGMCC 1.15439</strain>
    </source>
</reference>
<protein>
    <submittedName>
        <fullName evidence="4">Cellulase</fullName>
    </submittedName>
</protein>
<feature type="chain" id="PRO_5046344507" evidence="3">
    <location>
        <begin position="22"/>
        <end position="246"/>
    </location>
</feature>
<dbReference type="SUPFAM" id="SSF49899">
    <property type="entry name" value="Concanavalin A-like lectins/glucanases"/>
    <property type="match status" value="1"/>
</dbReference>